<feature type="transmembrane region" description="Helical" evidence="18">
    <location>
        <begin position="1518"/>
        <end position="1542"/>
    </location>
</feature>
<dbReference type="GO" id="GO:0097524">
    <property type="term" value="C:sperm plasma membrane"/>
    <property type="evidence" value="ECO:0007669"/>
    <property type="project" value="Ensembl"/>
</dbReference>
<dbReference type="InterPro" id="IPR013122">
    <property type="entry name" value="PKD1_2_channel"/>
</dbReference>
<keyword evidence="9" id="KW-0325">Glycoprotein</keyword>
<dbReference type="GO" id="GO:0002080">
    <property type="term" value="C:acrosomal membrane"/>
    <property type="evidence" value="ECO:0007669"/>
    <property type="project" value="UniProtKB-SubCell"/>
</dbReference>
<sequence>MTRGATASPLHLAAPGGRLALAWFLLLPMPLRRPLGPLAWTFQLGLLGPGDARPARHAARAQRLKPRSVLPALPRAHAGFVAQTRCPTDGPVPVVLQAVNSSDHSIVQSSVSCQTGPCVIHEVRINRDAGVTAVRMTRNEGDTLNTTINMHCPVFQTLTQRWLVFSVPAVGDVPDWNQPLDVPQLPIGSRPTIIHIPPASLSWGVYLFNFSVTILTRDPTVPRLYDADSIYVWIVRSPLVAVIGGDANIKANYTDEVVLDGSMSSDPEESNKLQGLRFTWYCTTNKKNYDGDQIQVASKDVCHPDQADLRWPQASNPVLTLSPGTLQGGREYFFRMVIQKGGRRAFSDKTVNVLQGPSPLAHISCIENCGSNLIVSDRFSLYLNCTDCVSSDFYNWSIVSESGAEMPLDWMGQTVTGRNGAYLSAKAFAFSHCLETNYWVSVQVTSWGGKTLEFKHPIILNHGPQTGECTVKPAKGIAFVTKFVVRCSNFTDKHTPLTYKMIVSDLEGIAEISSVKENTLGPILHFGRDFTTPPSFLPVGVSADGYKLRIFVQVYDSLGAFSQVTLGATVEPPTSKNSSKMVLDQLLNSTMGPNSSLSVLLRDQKFLSSGHLMYVVGSVLNNMKTESTLQGDKGRLREHLVNQSSVLPVSTLEEINQVVVTVTKLTQKASEFTRTAQKSATVRMWQANQGLQEYQRKDKHFRSEQIEIIGSGILTSLSNILKQIAPHEVVEDPFHLAESLADTILACMVPGNKTAMKSASINMFLEKAEKQNVTQVFRNKKDCPNCFQATLNGSTVPGLPAKAVVSTMFCEFADDPFPWLHHSEKISTQVVGFRMWGAAENGDAIEITKNLTFAAFNLTVGPEEVSESSKKTTGGFSFEVDHREVTEVLVHIVTEVTVLFKVLVYAGSRVTPTGLVTTFLVPYDIPPIANQSDQFDPDCAVKEARVICLPVSLLQVIAQHSQSPTCAIIMMLEAPRFVQKPNNKLVKIFLFSAHCLGMYQIQSDWREDYCSLGERTTWQRVHCVCKKMGRTKRHLRISELDNIDLSTHFLTSKVIVIPNPVDLRLKNIKKISQNPVTLFTVLFILLIYIILAFWALHRDEMDEYLRDHIIILPDNDPYDKICYLVTVFTGSRWGSGTRSNVFIQLIGTEGASSTHCLSHPSFTTLYRGSINTFLLTTKSDLGDIHSIRVWHNNEGVSPSWYLSRIKVENLFSKHIWLFMCYPTRPSFNRLQKLSCCLTLLLSTLLCNIMFFNLNEEDETESKELHYLRSMAIGVESALITVPVQLLITFLFIHSQKKHQVDLDKVAPRKHPIMSEESGYWDDRLNKWHAQETAEEKGAKASGIHTANRTFSNKNVAENQDAHRGAASSKQDTKPLEKKSQIVLPWWCVYIAWSLVFATSIISAFFIIFYGLTYGYSKSKEWLLASVCSFLESIFVEQPCKIILVSGVRTNKPKYCKNIPWSTKYHYSQIKLTRTRMNPDERKKLHEHIVKIQGSRMYQPLTEDEIRIFQRKKRIKRRAFLFLSYILIHFIFLVLLLLLIVLLRHTDSFYYNQFIRDRFSVDLASVTKLEDIYRWLESVLVPLFHNDQNPTFLLDSSSKILGLPLMRQVRAKSGEKMCLPAANFVQNSNIKEIRCRPQYGVDPEDTKNYSSFWNEVTKRQTGKNTTGFTYKPQGKRWVYYSYGLLHTYGGGGYVFYFFPSEQLFNSTVRLRELQGSSWLDEKTWAVVLELTTFNPDVNLFCSISVLFEVSQLGVVNTSISMHSFSLADFDRKTSAEIYLYVAILIFFIAYIIGEFYVITQERASYVQSVYNLLNLALKCIFTVLIVLFLRKHFLATAVTQFYLSNPEDFIPFHAVSQVDHTMRITLAFLLFLTILKTLRYSRAFYDVRLAQKAIQIALPGICLVAFVVSIYFFMYMAFGYLVFGQHEWNYSHLIHATQTIFSYCISAFQNTEFSHNSVLGVLFLSSFMLVIICILIKLFQAVILSAYEEMKQPVYEEPSDEVEAMTYLCRRLRTMCGLMTPKSMAKDEPEFFSDMLYGQPEKSWRYLGLKTRNINGKKRVYLVV</sequence>
<reference evidence="21 22" key="1">
    <citation type="journal article" date="2011" name="Nature">
        <title>A high-resolution map of human evolutionary constraint using 29 mammals.</title>
        <authorList>
            <person name="Lindblad-Toh K."/>
            <person name="Garber M."/>
            <person name="Zuk O."/>
            <person name="Lin M.F."/>
            <person name="Parker B.J."/>
            <person name="Washietl S."/>
            <person name="Kheradpour P."/>
            <person name="Ernst J."/>
            <person name="Jordan G."/>
            <person name="Mauceli E."/>
            <person name="Ward L.D."/>
            <person name="Lowe C.B."/>
            <person name="Holloway A.K."/>
            <person name="Clamp M."/>
            <person name="Gnerre S."/>
            <person name="Alfoldi J."/>
            <person name="Beal K."/>
            <person name="Chang J."/>
            <person name="Clawson H."/>
            <person name="Cuff J."/>
            <person name="Di Palma F."/>
            <person name="Fitzgerald S."/>
            <person name="Flicek P."/>
            <person name="Guttman M."/>
            <person name="Hubisz M.J."/>
            <person name="Jaffe D.B."/>
            <person name="Jungreis I."/>
            <person name="Kent W.J."/>
            <person name="Kostka D."/>
            <person name="Lara M."/>
            <person name="Martins A.L."/>
            <person name="Massingham T."/>
            <person name="Moltke I."/>
            <person name="Raney B.J."/>
            <person name="Rasmussen M.D."/>
            <person name="Robinson J."/>
            <person name="Stark A."/>
            <person name="Vilella A.J."/>
            <person name="Wen J."/>
            <person name="Xie X."/>
            <person name="Zody M.C."/>
            <person name="Baldwin J."/>
            <person name="Bloom T."/>
            <person name="Chin C.W."/>
            <person name="Heiman D."/>
            <person name="Nicol R."/>
            <person name="Nusbaum C."/>
            <person name="Young S."/>
            <person name="Wilkinson J."/>
            <person name="Worley K.C."/>
            <person name="Kovar C.L."/>
            <person name="Muzny D.M."/>
            <person name="Gibbs R.A."/>
            <person name="Cree A."/>
            <person name="Dihn H.H."/>
            <person name="Fowler G."/>
            <person name="Jhangiani S."/>
            <person name="Joshi V."/>
            <person name="Lee S."/>
            <person name="Lewis L.R."/>
            <person name="Nazareth L.V."/>
            <person name="Okwuonu G."/>
            <person name="Santibanez J."/>
            <person name="Warren W.C."/>
            <person name="Mardis E.R."/>
            <person name="Weinstock G.M."/>
            <person name="Wilson R.K."/>
            <person name="Delehaunty K."/>
            <person name="Dooling D."/>
            <person name="Fronik C."/>
            <person name="Fulton L."/>
            <person name="Fulton B."/>
            <person name="Graves T."/>
            <person name="Minx P."/>
            <person name="Sodergren E."/>
            <person name="Birney E."/>
            <person name="Margulies E.H."/>
            <person name="Herrero J."/>
            <person name="Green E.D."/>
            <person name="Haussler D."/>
            <person name="Siepel A."/>
            <person name="Goldman N."/>
            <person name="Pollard K.S."/>
            <person name="Pedersen J.S."/>
            <person name="Lander E.S."/>
            <person name="Kellis M."/>
        </authorList>
    </citation>
    <scope>NUCLEOTIDE SEQUENCE [LARGE SCALE GENOMIC DNA]</scope>
    <source>
        <strain evidence="22">Thorbecke</strain>
    </source>
</reference>
<dbReference type="Gene3D" id="2.60.60.20">
    <property type="entry name" value="PLAT/LH2 domain"/>
    <property type="match status" value="1"/>
</dbReference>
<dbReference type="GO" id="GO:0005262">
    <property type="term" value="F:calcium channel activity"/>
    <property type="evidence" value="ECO:0007669"/>
    <property type="project" value="TreeGrafter"/>
</dbReference>
<feature type="transmembrane region" description="Helical" evidence="18">
    <location>
        <begin position="1848"/>
        <end position="1874"/>
    </location>
</feature>
<comment type="subcellular location">
    <subcellularLocation>
        <location evidence="2">Cell membrane</location>
        <topology evidence="2">Multi-pass membrane protein</topology>
    </subcellularLocation>
    <subcellularLocation>
        <location evidence="13">Cytoplasmic vesicle</location>
        <location evidence="13">Secretory vesicle</location>
        <location evidence="13">Acrosome membrane</location>
        <topology evidence="13">Multi-pass membrane protein</topology>
    </subcellularLocation>
    <subcellularLocation>
        <location evidence="1">Nucleus</location>
    </subcellularLocation>
</comment>
<proteinExistence type="inferred from homology"/>
<evidence type="ECO:0000256" key="6">
    <source>
        <dbReference type="ARBA" id="ARBA00022729"/>
    </source>
</evidence>
<dbReference type="InterPro" id="IPR051223">
    <property type="entry name" value="Polycystin"/>
</dbReference>
<feature type="transmembrane region" description="Helical" evidence="18">
    <location>
        <begin position="1233"/>
        <end position="1251"/>
    </location>
</feature>
<dbReference type="InterPro" id="IPR046791">
    <property type="entry name" value="Polycystin_dom"/>
</dbReference>
<dbReference type="Ensembl" id="ENSOCUT00000009359.3">
    <property type="protein sequence ID" value="ENSOCUP00000008073.3"/>
    <property type="gene ID" value="ENSOCUG00000009356.3"/>
</dbReference>
<dbReference type="HOGENOM" id="CLU_001765_0_0_1"/>
<feature type="transmembrane region" description="Helical" evidence="18">
    <location>
        <begin position="1776"/>
        <end position="1796"/>
    </location>
</feature>
<dbReference type="FunCoup" id="G1SX22">
    <property type="interactions" value="16"/>
</dbReference>
<dbReference type="PaxDb" id="9986-ENSOCUP00000008073"/>
<feature type="transmembrane region" description="Helical" evidence="18">
    <location>
        <begin position="1808"/>
        <end position="1828"/>
    </location>
</feature>
<dbReference type="SMART" id="SM00308">
    <property type="entry name" value="LH2"/>
    <property type="match status" value="1"/>
</dbReference>
<dbReference type="PROSITE" id="PS50095">
    <property type="entry name" value="PLAT"/>
    <property type="match status" value="1"/>
</dbReference>
<evidence type="ECO:0000256" key="7">
    <source>
        <dbReference type="ARBA" id="ARBA00022989"/>
    </source>
</evidence>
<evidence type="ECO:0000256" key="12">
    <source>
        <dbReference type="ARBA" id="ARBA00057509"/>
    </source>
</evidence>
<keyword evidence="6" id="KW-0732">Signal</keyword>
<evidence type="ECO:0000256" key="17">
    <source>
        <dbReference type="PROSITE-ProRule" id="PRU00152"/>
    </source>
</evidence>
<dbReference type="InParanoid" id="G1SX22"/>
<evidence type="ECO:0000256" key="3">
    <source>
        <dbReference type="ARBA" id="ARBA00007200"/>
    </source>
</evidence>
<dbReference type="PANTHER" id="PTHR10877">
    <property type="entry name" value="POLYCYSTIN FAMILY MEMBER"/>
    <property type="match status" value="1"/>
</dbReference>
<feature type="domain" description="PLAT" evidence="19">
    <location>
        <begin position="1121"/>
        <end position="1238"/>
    </location>
</feature>
<dbReference type="eggNOG" id="KOG3599">
    <property type="taxonomic scope" value="Eukaryota"/>
</dbReference>
<comment type="function">
    <text evidence="12">Testis-specific protein that controls sperm transport and the timing of zona pellucida-evoked exocytosis of the sperm acrosome.</text>
</comment>
<comment type="caution">
    <text evidence="17">Lacks conserved residue(s) required for the propagation of feature annotation.</text>
</comment>
<keyword evidence="4" id="KW-1003">Cell membrane</keyword>
<dbReference type="SMART" id="SM00303">
    <property type="entry name" value="GPS"/>
    <property type="match status" value="1"/>
</dbReference>
<evidence type="ECO:0000256" key="13">
    <source>
        <dbReference type="ARBA" id="ARBA00060440"/>
    </source>
</evidence>
<dbReference type="Pfam" id="PF02010">
    <property type="entry name" value="REJ"/>
    <property type="match status" value="1"/>
</dbReference>
<evidence type="ECO:0000256" key="1">
    <source>
        <dbReference type="ARBA" id="ARBA00004123"/>
    </source>
</evidence>
<evidence type="ECO:0000256" key="16">
    <source>
        <dbReference type="ARBA" id="ARBA00082925"/>
    </source>
</evidence>
<dbReference type="InterPro" id="IPR000203">
    <property type="entry name" value="GPS"/>
</dbReference>
<gene>
    <name evidence="21" type="primary">PKDREJ</name>
</gene>
<feature type="transmembrane region" description="Helical" evidence="18">
    <location>
        <begin position="1421"/>
        <end position="1443"/>
    </location>
</feature>
<evidence type="ECO:0000256" key="11">
    <source>
        <dbReference type="ARBA" id="ARBA00023329"/>
    </source>
</evidence>
<dbReference type="InterPro" id="IPR002859">
    <property type="entry name" value="PKD/REJ-like"/>
</dbReference>
<evidence type="ECO:0000313" key="22">
    <source>
        <dbReference type="Proteomes" id="UP000001811"/>
    </source>
</evidence>
<comment type="similarity">
    <text evidence="3">Belongs to the polycystin family.</text>
</comment>
<dbReference type="Gene3D" id="1.10.287.70">
    <property type="match status" value="1"/>
</dbReference>
<feature type="transmembrane region" description="Helical" evidence="18">
    <location>
        <begin position="1383"/>
        <end position="1409"/>
    </location>
</feature>
<evidence type="ECO:0000256" key="18">
    <source>
        <dbReference type="SAM" id="Phobius"/>
    </source>
</evidence>
<feature type="transmembrane region" description="Helical" evidence="18">
    <location>
        <begin position="1271"/>
        <end position="1292"/>
    </location>
</feature>
<dbReference type="GO" id="GO:0050982">
    <property type="term" value="P:detection of mechanical stimulus"/>
    <property type="evidence" value="ECO:0007669"/>
    <property type="project" value="TreeGrafter"/>
</dbReference>
<feature type="transmembrane region" description="Helical" evidence="18">
    <location>
        <begin position="1957"/>
        <end position="1983"/>
    </location>
</feature>
<accession>G1SX22</accession>
<reference evidence="21" key="3">
    <citation type="submission" date="2025-09" db="UniProtKB">
        <authorList>
            <consortium name="Ensembl"/>
        </authorList>
    </citation>
    <scope>IDENTIFICATION</scope>
    <source>
        <strain evidence="21">Thorbecke</strain>
    </source>
</reference>
<keyword evidence="10" id="KW-0539">Nucleus</keyword>
<dbReference type="Pfam" id="PF08016">
    <property type="entry name" value="PKD_channel"/>
    <property type="match status" value="1"/>
</dbReference>
<evidence type="ECO:0000256" key="9">
    <source>
        <dbReference type="ARBA" id="ARBA00023180"/>
    </source>
</evidence>
<dbReference type="InterPro" id="IPR001024">
    <property type="entry name" value="PLAT/LH2_dom"/>
</dbReference>
<dbReference type="GO" id="GO:0005634">
    <property type="term" value="C:nucleus"/>
    <property type="evidence" value="ECO:0007669"/>
    <property type="project" value="UniProtKB-SubCell"/>
</dbReference>
<keyword evidence="8 18" id="KW-0472">Membrane</keyword>
<evidence type="ECO:0000259" key="19">
    <source>
        <dbReference type="PROSITE" id="PS50095"/>
    </source>
</evidence>
<evidence type="ECO:0000256" key="15">
    <source>
        <dbReference type="ARBA" id="ARBA00077182"/>
    </source>
</evidence>
<evidence type="ECO:0000313" key="21">
    <source>
        <dbReference type="Ensembl" id="ENSOCUP00000008073.3"/>
    </source>
</evidence>
<feature type="transmembrane region" description="Helical" evidence="18">
    <location>
        <begin position="1076"/>
        <end position="1096"/>
    </location>
</feature>
<dbReference type="SUPFAM" id="SSF49723">
    <property type="entry name" value="Lipase/lipooxygenase domain (PLAT/LH2 domain)"/>
    <property type="match status" value="1"/>
</dbReference>
<protein>
    <recommendedName>
        <fullName evidence="14">Polycystin family receptor for egg jelly</fullName>
    </recommendedName>
    <alternativeName>
        <fullName evidence="15">PKD and REJ homolog</fullName>
    </alternativeName>
    <alternativeName>
        <fullName evidence="16">Polycystic kidney disease and receptor for egg jelly-related protein</fullName>
    </alternativeName>
</protein>
<dbReference type="Bgee" id="ENSOCUG00000009356">
    <property type="expression patterns" value="Expressed in testis and 14 other cell types or tissues"/>
</dbReference>
<evidence type="ECO:0000256" key="10">
    <source>
        <dbReference type="ARBA" id="ARBA00023242"/>
    </source>
</evidence>
<keyword evidence="7 18" id="KW-1133">Transmembrane helix</keyword>
<dbReference type="PANTHER" id="PTHR10877:SF185">
    <property type="entry name" value="POLYCYSTIN FAMILY RECEPTOR FOR EGG JELLY"/>
    <property type="match status" value="1"/>
</dbReference>
<evidence type="ECO:0000256" key="2">
    <source>
        <dbReference type="ARBA" id="ARBA00004651"/>
    </source>
</evidence>
<organism evidence="21 22">
    <name type="scientific">Oryctolagus cuniculus</name>
    <name type="common">Rabbit</name>
    <dbReference type="NCBI Taxonomy" id="9986"/>
    <lineage>
        <taxon>Eukaryota</taxon>
        <taxon>Metazoa</taxon>
        <taxon>Chordata</taxon>
        <taxon>Craniata</taxon>
        <taxon>Vertebrata</taxon>
        <taxon>Euteleostomi</taxon>
        <taxon>Mammalia</taxon>
        <taxon>Eutheria</taxon>
        <taxon>Euarchontoglires</taxon>
        <taxon>Glires</taxon>
        <taxon>Lagomorpha</taxon>
        <taxon>Leporidae</taxon>
        <taxon>Oryctolagus</taxon>
    </lineage>
</organism>
<dbReference type="PROSITE" id="PS51111">
    <property type="entry name" value="REJ"/>
    <property type="match status" value="1"/>
</dbReference>
<dbReference type="Proteomes" id="UP000001811">
    <property type="component" value="Unplaced"/>
</dbReference>
<evidence type="ECO:0000256" key="8">
    <source>
        <dbReference type="ARBA" id="ARBA00023136"/>
    </source>
</evidence>
<feature type="domain" description="REJ" evidence="20">
    <location>
        <begin position="118"/>
        <end position="815"/>
    </location>
</feature>
<evidence type="ECO:0000256" key="5">
    <source>
        <dbReference type="ARBA" id="ARBA00022692"/>
    </source>
</evidence>
<evidence type="ECO:0000259" key="20">
    <source>
        <dbReference type="PROSITE" id="PS51111"/>
    </source>
</evidence>
<evidence type="ECO:0000256" key="4">
    <source>
        <dbReference type="ARBA" id="ARBA00022475"/>
    </source>
</evidence>
<dbReference type="FunFam" id="2.60.60.20:FF:000016">
    <property type="entry name" value="Polycystin family receptor for egg jelly"/>
    <property type="match status" value="1"/>
</dbReference>
<dbReference type="Pfam" id="PF01477">
    <property type="entry name" value="PLAT"/>
    <property type="match status" value="1"/>
</dbReference>
<dbReference type="InterPro" id="IPR014010">
    <property type="entry name" value="REJ_dom"/>
</dbReference>
<keyword evidence="22" id="KW-1185">Reference proteome</keyword>
<feature type="transmembrane region" description="Helical" evidence="18">
    <location>
        <begin position="1895"/>
        <end position="1922"/>
    </location>
</feature>
<keyword evidence="5 18" id="KW-0812">Transmembrane</keyword>
<evidence type="ECO:0000256" key="14">
    <source>
        <dbReference type="ARBA" id="ARBA00068425"/>
    </source>
</evidence>
<dbReference type="GO" id="GO:0060046">
    <property type="term" value="P:regulation of acrosome reaction"/>
    <property type="evidence" value="ECO:0007669"/>
    <property type="project" value="Ensembl"/>
</dbReference>
<reference evidence="21" key="2">
    <citation type="submission" date="2025-08" db="UniProtKB">
        <authorList>
            <consortium name="Ensembl"/>
        </authorList>
    </citation>
    <scope>IDENTIFICATION</scope>
    <source>
        <strain evidence="21">Thorbecke</strain>
    </source>
</reference>
<dbReference type="FunFam" id="1.10.287.70:FF:000141">
    <property type="entry name" value="Polycystin family receptor for egg jelly"/>
    <property type="match status" value="1"/>
</dbReference>
<dbReference type="STRING" id="9986.ENSOCUP00000008073"/>
<dbReference type="InterPro" id="IPR036392">
    <property type="entry name" value="PLAT/LH2_dom_sf"/>
</dbReference>
<dbReference type="GeneTree" id="ENSGT00940000162080"/>
<dbReference type="Pfam" id="PF20519">
    <property type="entry name" value="Polycystin_dom"/>
    <property type="match status" value="1"/>
</dbReference>
<name>G1SX22_RABIT</name>
<keyword evidence="11" id="KW-0968">Cytoplasmic vesicle</keyword>